<dbReference type="HOGENOM" id="CLU_520807_0_0_1"/>
<dbReference type="AlphaFoldDB" id="A0A0C9X9U9"/>
<dbReference type="STRING" id="1095629.A0A0C9X9U9"/>
<sequence>MDTPFQPQSQLEPSQMSQVEPSRPAGEVLRNLDLLRVIFEHFDVDLDEDQPAPGKNSLLWVALSWKAFVDPALDILWRNMHSLTPFFNLFPVYKTLHGMPVPHLEVRGISEESDILVTLFYILSSDAPNLQSLSLDGQAVTQLSLQPVKQFVNLQSLSLTHMGRLIDDTGLAWISSLTQLTHLTVDLQSSPLTSIPSGFSTLLSLDMAGSLSLILLFLTAVQSAALEDLSLHVLTGGSSNATPAEWKFLADATKSKWLTSLRGFALKDNRALESVLSLTEVFGALWQLKGLERFEVKQHQSRSTLTDADCRHMAESWRMMRVLHIEVPLQTEGPSIETLIDFSKYCPHLKSLSLYVNFDRVQSHASQHPTSSHGLKLLSFGTSAAGDQLAIAKCLDNLFPRLKRLGGIIPNSSQSRSWEQVKNYIWAFKDVQKCIVVTGGNRGIGYALSRAVAQAGANVAIIYRSSTDAPEVAEKLSKEFNVKSKAYKCDVSDPDLVNKTLKQIDEELGLISGLIAVSYLDSAFFELCPHFMRIYMPIERWCIRSQASA</sequence>
<dbReference type="EMBL" id="KN838868">
    <property type="protein sequence ID" value="KIJ93057.1"/>
    <property type="molecule type" value="Genomic_DNA"/>
</dbReference>
<dbReference type="GO" id="GO:0016616">
    <property type="term" value="F:oxidoreductase activity, acting on the CH-OH group of donors, NAD or NADP as acceptor"/>
    <property type="evidence" value="ECO:0007669"/>
    <property type="project" value="UniProtKB-ARBA"/>
</dbReference>
<reference evidence="4 5" key="1">
    <citation type="submission" date="2014-04" db="EMBL/GenBank/DDBJ databases">
        <authorList>
            <consortium name="DOE Joint Genome Institute"/>
            <person name="Kuo A."/>
            <person name="Kohler A."/>
            <person name="Nagy L.G."/>
            <person name="Floudas D."/>
            <person name="Copeland A."/>
            <person name="Barry K.W."/>
            <person name="Cichocki N."/>
            <person name="Veneault-Fourrey C."/>
            <person name="LaButti K."/>
            <person name="Lindquist E.A."/>
            <person name="Lipzen A."/>
            <person name="Lundell T."/>
            <person name="Morin E."/>
            <person name="Murat C."/>
            <person name="Sun H."/>
            <person name="Tunlid A."/>
            <person name="Henrissat B."/>
            <person name="Grigoriev I.V."/>
            <person name="Hibbett D.S."/>
            <person name="Martin F."/>
            <person name="Nordberg H.P."/>
            <person name="Cantor M.N."/>
            <person name="Hua S.X."/>
        </authorList>
    </citation>
    <scope>NUCLEOTIDE SEQUENCE [LARGE SCALE GENOMIC DNA]</scope>
    <source>
        <strain evidence="4 5">LaAM-08-1</strain>
    </source>
</reference>
<keyword evidence="2" id="KW-0560">Oxidoreductase</keyword>
<evidence type="ECO:0000313" key="5">
    <source>
        <dbReference type="Proteomes" id="UP000054477"/>
    </source>
</evidence>
<comment type="similarity">
    <text evidence="1">Belongs to the short-chain dehydrogenases/reductases (SDR) family.</text>
</comment>
<dbReference type="InterPro" id="IPR002347">
    <property type="entry name" value="SDR_fam"/>
</dbReference>
<dbReference type="PANTHER" id="PTHR43008">
    <property type="entry name" value="BENZIL REDUCTASE"/>
    <property type="match status" value="1"/>
</dbReference>
<dbReference type="OrthoDB" id="2631350at2759"/>
<dbReference type="Proteomes" id="UP000054477">
    <property type="component" value="Unassembled WGS sequence"/>
</dbReference>
<evidence type="ECO:0000256" key="3">
    <source>
        <dbReference type="SAM" id="MobiDB-lite"/>
    </source>
</evidence>
<feature type="region of interest" description="Disordered" evidence="3">
    <location>
        <begin position="1"/>
        <end position="24"/>
    </location>
</feature>
<accession>A0A0C9X9U9</accession>
<name>A0A0C9X9U9_9AGAR</name>
<dbReference type="SUPFAM" id="SSF51735">
    <property type="entry name" value="NAD(P)-binding Rossmann-fold domains"/>
    <property type="match status" value="1"/>
</dbReference>
<keyword evidence="5" id="KW-1185">Reference proteome</keyword>
<dbReference type="Gene3D" id="3.40.50.720">
    <property type="entry name" value="NAD(P)-binding Rossmann-like Domain"/>
    <property type="match status" value="1"/>
</dbReference>
<dbReference type="PANTHER" id="PTHR43008:SF6">
    <property type="entry name" value="NADP-DEPENDENT MANNITOL DEHYDROGENASE"/>
    <property type="match status" value="1"/>
</dbReference>
<evidence type="ECO:0000256" key="1">
    <source>
        <dbReference type="ARBA" id="ARBA00006484"/>
    </source>
</evidence>
<proteinExistence type="inferred from homology"/>
<gene>
    <name evidence="4" type="ORF">K443DRAFT_112644</name>
</gene>
<evidence type="ECO:0000313" key="4">
    <source>
        <dbReference type="EMBL" id="KIJ93057.1"/>
    </source>
</evidence>
<dbReference type="Pfam" id="PF00106">
    <property type="entry name" value="adh_short"/>
    <property type="match status" value="1"/>
</dbReference>
<organism evidence="4 5">
    <name type="scientific">Laccaria amethystina LaAM-08-1</name>
    <dbReference type="NCBI Taxonomy" id="1095629"/>
    <lineage>
        <taxon>Eukaryota</taxon>
        <taxon>Fungi</taxon>
        <taxon>Dikarya</taxon>
        <taxon>Basidiomycota</taxon>
        <taxon>Agaricomycotina</taxon>
        <taxon>Agaricomycetes</taxon>
        <taxon>Agaricomycetidae</taxon>
        <taxon>Agaricales</taxon>
        <taxon>Agaricineae</taxon>
        <taxon>Hydnangiaceae</taxon>
        <taxon>Laccaria</taxon>
    </lineage>
</organism>
<protein>
    <submittedName>
        <fullName evidence="4">Uncharacterized protein</fullName>
    </submittedName>
</protein>
<dbReference type="InterPro" id="IPR032675">
    <property type="entry name" value="LRR_dom_sf"/>
</dbReference>
<reference evidence="5" key="2">
    <citation type="submission" date="2015-01" db="EMBL/GenBank/DDBJ databases">
        <title>Evolutionary Origins and Diversification of the Mycorrhizal Mutualists.</title>
        <authorList>
            <consortium name="DOE Joint Genome Institute"/>
            <consortium name="Mycorrhizal Genomics Consortium"/>
            <person name="Kohler A."/>
            <person name="Kuo A."/>
            <person name="Nagy L.G."/>
            <person name="Floudas D."/>
            <person name="Copeland A."/>
            <person name="Barry K.W."/>
            <person name="Cichocki N."/>
            <person name="Veneault-Fourrey C."/>
            <person name="LaButti K."/>
            <person name="Lindquist E.A."/>
            <person name="Lipzen A."/>
            <person name="Lundell T."/>
            <person name="Morin E."/>
            <person name="Murat C."/>
            <person name="Riley R."/>
            <person name="Ohm R."/>
            <person name="Sun H."/>
            <person name="Tunlid A."/>
            <person name="Henrissat B."/>
            <person name="Grigoriev I.V."/>
            <person name="Hibbett D.S."/>
            <person name="Martin F."/>
        </authorList>
    </citation>
    <scope>NUCLEOTIDE SEQUENCE [LARGE SCALE GENOMIC DNA]</scope>
    <source>
        <strain evidence="5">LaAM-08-1</strain>
    </source>
</reference>
<dbReference type="InterPro" id="IPR036291">
    <property type="entry name" value="NAD(P)-bd_dom_sf"/>
</dbReference>
<dbReference type="Gene3D" id="3.80.10.10">
    <property type="entry name" value="Ribonuclease Inhibitor"/>
    <property type="match status" value="1"/>
</dbReference>
<dbReference type="GO" id="GO:0050664">
    <property type="term" value="F:oxidoreductase activity, acting on NAD(P)H, oxygen as acceptor"/>
    <property type="evidence" value="ECO:0007669"/>
    <property type="project" value="TreeGrafter"/>
</dbReference>
<evidence type="ECO:0000256" key="2">
    <source>
        <dbReference type="ARBA" id="ARBA00023002"/>
    </source>
</evidence>
<feature type="compositionally biased region" description="Polar residues" evidence="3">
    <location>
        <begin position="1"/>
        <end position="20"/>
    </location>
</feature>
<dbReference type="SUPFAM" id="SSF52047">
    <property type="entry name" value="RNI-like"/>
    <property type="match status" value="1"/>
</dbReference>